<dbReference type="OrthoDB" id="4499406at2759"/>
<dbReference type="OMA" id="EMEMHLG"/>
<feature type="region of interest" description="Disordered" evidence="1">
    <location>
        <begin position="125"/>
        <end position="215"/>
    </location>
</feature>
<name>A1C7Z5_ASPCL</name>
<sequence length="274" mass="30471">MNSKQGDPECITPSASHILQMFGLGVSKRARNESDSEDEGPYRPRRRTQEMPLRGGSQVQTDNEPQDPGVDASDMPIAPDTPTELQKRYQNLPPVRKLDWQLDSKGKHIRKPLKTSLTLTAAFAHTRETEASSPCNPCKEGREKHHVRNTTDTSFVSGDVAPTSTDNSRAEASQKPEKQSSSVTQDKPVVQTQAPSAPPKDEPQNQPSLNQILARNSPLDGRVIPFPLGPETIDNLPLLEQAIKDLTGHLETINRRVQQLEDRQRLAMNPWELV</sequence>
<feature type="compositionally biased region" description="Basic and acidic residues" evidence="1">
    <location>
        <begin position="168"/>
        <end position="178"/>
    </location>
</feature>
<dbReference type="RefSeq" id="XP_001275942.1">
    <property type="nucleotide sequence ID" value="XM_001275941.1"/>
</dbReference>
<feature type="compositionally biased region" description="Polar residues" evidence="1">
    <location>
        <begin position="150"/>
        <end position="167"/>
    </location>
</feature>
<dbReference type="VEuPathDB" id="FungiDB:ACLA_075550"/>
<dbReference type="EMBL" id="DS027045">
    <property type="protein sequence ID" value="EAW14516.1"/>
    <property type="molecule type" value="Genomic_DNA"/>
</dbReference>
<dbReference type="GeneID" id="4708266"/>
<organism evidence="2 3">
    <name type="scientific">Aspergillus clavatus (strain ATCC 1007 / CBS 513.65 / DSM 816 / NCTC 3887 / NRRL 1 / QM 1276 / 107)</name>
    <dbReference type="NCBI Taxonomy" id="344612"/>
    <lineage>
        <taxon>Eukaryota</taxon>
        <taxon>Fungi</taxon>
        <taxon>Dikarya</taxon>
        <taxon>Ascomycota</taxon>
        <taxon>Pezizomycotina</taxon>
        <taxon>Eurotiomycetes</taxon>
        <taxon>Eurotiomycetidae</taxon>
        <taxon>Eurotiales</taxon>
        <taxon>Aspergillaceae</taxon>
        <taxon>Aspergillus</taxon>
        <taxon>Aspergillus subgen. Fumigati</taxon>
    </lineage>
</organism>
<evidence type="ECO:0000256" key="1">
    <source>
        <dbReference type="SAM" id="MobiDB-lite"/>
    </source>
</evidence>
<dbReference type="eggNOG" id="ENOG502T3A4">
    <property type="taxonomic scope" value="Eukaryota"/>
</dbReference>
<feature type="compositionally biased region" description="Polar residues" evidence="1">
    <location>
        <begin position="179"/>
        <end position="195"/>
    </location>
</feature>
<evidence type="ECO:0000313" key="2">
    <source>
        <dbReference type="EMBL" id="EAW14516.1"/>
    </source>
</evidence>
<dbReference type="KEGG" id="act:ACLA_075550"/>
<feature type="region of interest" description="Disordered" evidence="1">
    <location>
        <begin position="22"/>
        <end position="92"/>
    </location>
</feature>
<reference evidence="2 3" key="1">
    <citation type="journal article" date="2008" name="PLoS Genet.">
        <title>Genomic islands in the pathogenic filamentous fungus Aspergillus fumigatus.</title>
        <authorList>
            <person name="Fedorova N.D."/>
            <person name="Khaldi N."/>
            <person name="Joardar V.S."/>
            <person name="Maiti R."/>
            <person name="Amedeo P."/>
            <person name="Anderson M.J."/>
            <person name="Crabtree J."/>
            <person name="Silva J.C."/>
            <person name="Badger J.H."/>
            <person name="Albarraq A."/>
            <person name="Angiuoli S."/>
            <person name="Bussey H."/>
            <person name="Bowyer P."/>
            <person name="Cotty P.J."/>
            <person name="Dyer P.S."/>
            <person name="Egan A."/>
            <person name="Galens K."/>
            <person name="Fraser-Liggett C.M."/>
            <person name="Haas B.J."/>
            <person name="Inman J.M."/>
            <person name="Kent R."/>
            <person name="Lemieux S."/>
            <person name="Malavazi I."/>
            <person name="Orvis J."/>
            <person name="Roemer T."/>
            <person name="Ronning C.M."/>
            <person name="Sundaram J.P."/>
            <person name="Sutton G."/>
            <person name="Turner G."/>
            <person name="Venter J.C."/>
            <person name="White O.R."/>
            <person name="Whitty B.R."/>
            <person name="Youngman P."/>
            <person name="Wolfe K.H."/>
            <person name="Goldman G.H."/>
            <person name="Wortman J.R."/>
            <person name="Jiang B."/>
            <person name="Denning D.W."/>
            <person name="Nierman W.C."/>
        </authorList>
    </citation>
    <scope>NUCLEOTIDE SEQUENCE [LARGE SCALE GENOMIC DNA]</scope>
    <source>
        <strain evidence="3">ATCC 1007 / CBS 513.65 / DSM 816 / NCTC 3887 / NRRL 1</strain>
    </source>
</reference>
<feature type="compositionally biased region" description="Polar residues" evidence="1">
    <location>
        <begin position="204"/>
        <end position="214"/>
    </location>
</feature>
<protein>
    <submittedName>
        <fullName evidence="2">Uncharacterized protein</fullName>
    </submittedName>
</protein>
<gene>
    <name evidence="2" type="ORF">ACLA_075550</name>
</gene>
<dbReference type="AlphaFoldDB" id="A1C7Z5"/>
<accession>A1C7Z5</accession>
<dbReference type="Proteomes" id="UP000006701">
    <property type="component" value="Unassembled WGS sequence"/>
</dbReference>
<keyword evidence="3" id="KW-1185">Reference proteome</keyword>
<dbReference type="HOGENOM" id="CLU_949874_0_0_1"/>
<proteinExistence type="predicted"/>
<evidence type="ECO:0000313" key="3">
    <source>
        <dbReference type="Proteomes" id="UP000006701"/>
    </source>
</evidence>